<evidence type="ECO:0000313" key="1">
    <source>
        <dbReference type="EMBL" id="AAO44328.1"/>
    </source>
</evidence>
<dbReference type="AlphaFoldDB" id="Q83GN0"/>
<dbReference type="STRING" id="203267.TWT_231"/>
<evidence type="ECO:0000313" key="2">
    <source>
        <dbReference type="Proteomes" id="UP000002200"/>
    </source>
</evidence>
<gene>
    <name evidence="1" type="ordered locus">TWT_231</name>
</gene>
<keyword evidence="2" id="KW-1185">Reference proteome</keyword>
<dbReference type="HOGENOM" id="CLU_1610051_0_0_11"/>
<accession>Q83GN0</accession>
<protein>
    <submittedName>
        <fullName evidence="1">Uncharacterized protein</fullName>
    </submittedName>
</protein>
<sequence>MHSVYVICRPEILGKRLWITMHAKFIKHVQCNSYKTARNSVNNTDDIRGTDSLSVIDKPNGLLSVENLKKITYAYFLAVSEGKPMLVSRYLNPLLSRTLKSHTTVVSKISPAAQSLKFRVITLTDKSADVQIRFKNLIGNEMTIELTIREDEECGLMITRAGFGV</sequence>
<organism evidence="1 2">
    <name type="scientific">Tropheryma whipplei (strain Twist)</name>
    <name type="common">Whipple's bacillus</name>
    <dbReference type="NCBI Taxonomy" id="203267"/>
    <lineage>
        <taxon>Bacteria</taxon>
        <taxon>Bacillati</taxon>
        <taxon>Actinomycetota</taxon>
        <taxon>Actinomycetes</taxon>
        <taxon>Micrococcales</taxon>
        <taxon>Tropherymataceae</taxon>
        <taxon>Tropheryma</taxon>
    </lineage>
</organism>
<dbReference type="EMBL" id="AE014184">
    <property type="protein sequence ID" value="AAO44328.1"/>
    <property type="molecule type" value="Genomic_DNA"/>
</dbReference>
<dbReference type="Proteomes" id="UP000002200">
    <property type="component" value="Chromosome"/>
</dbReference>
<name>Q83GN0_TROWT</name>
<dbReference type="KEGG" id="twh:TWT_231"/>
<reference evidence="1 2" key="1">
    <citation type="journal article" date="2003" name="Genome Res.">
        <title>Tropheryma whipplei twist: a human pathogenic Actinobacteria with a reduced genome.</title>
        <authorList>
            <person name="Raoult D."/>
            <person name="Ogata H."/>
            <person name="Audic S."/>
            <person name="Robert C."/>
            <person name="Suhre K."/>
            <person name="Drancourt M."/>
            <person name="Claverie J.-M."/>
        </authorList>
    </citation>
    <scope>NUCLEOTIDE SEQUENCE [LARGE SCALE GENOMIC DNA]</scope>
    <source>
        <strain evidence="1 2">Twist</strain>
    </source>
</reference>
<proteinExistence type="predicted"/>